<evidence type="ECO:0000313" key="1">
    <source>
        <dbReference type="EMBL" id="GAA4872473.1"/>
    </source>
</evidence>
<dbReference type="Pfam" id="PF11859">
    <property type="entry name" value="DUF3379"/>
    <property type="match status" value="1"/>
</dbReference>
<dbReference type="Proteomes" id="UP001499988">
    <property type="component" value="Unassembled WGS sequence"/>
</dbReference>
<evidence type="ECO:0000313" key="2">
    <source>
        <dbReference type="Proteomes" id="UP001499988"/>
    </source>
</evidence>
<name>A0ABP9E988_9GAMM</name>
<protein>
    <submittedName>
        <fullName evidence="1">DUF3379 domain-containing protein</fullName>
    </submittedName>
</protein>
<dbReference type="RefSeq" id="WP_345332282.1">
    <property type="nucleotide sequence ID" value="NZ_BAABJZ010000003.1"/>
</dbReference>
<reference evidence="2" key="1">
    <citation type="journal article" date="2019" name="Int. J. Syst. Evol. Microbiol.">
        <title>The Global Catalogue of Microorganisms (GCM) 10K type strain sequencing project: providing services to taxonomists for standard genome sequencing and annotation.</title>
        <authorList>
            <consortium name="The Broad Institute Genomics Platform"/>
            <consortium name="The Broad Institute Genome Sequencing Center for Infectious Disease"/>
            <person name="Wu L."/>
            <person name="Ma J."/>
        </authorList>
    </citation>
    <scope>NUCLEOTIDE SEQUENCE [LARGE SCALE GENOMIC DNA]</scope>
    <source>
        <strain evidence="2">JCM 18401</strain>
    </source>
</reference>
<comment type="caution">
    <text evidence="1">The sequence shown here is derived from an EMBL/GenBank/DDBJ whole genome shotgun (WGS) entry which is preliminary data.</text>
</comment>
<keyword evidence="2" id="KW-1185">Reference proteome</keyword>
<organism evidence="1 2">
    <name type="scientific">Ferrimonas pelagia</name>
    <dbReference type="NCBI Taxonomy" id="1177826"/>
    <lineage>
        <taxon>Bacteria</taxon>
        <taxon>Pseudomonadati</taxon>
        <taxon>Pseudomonadota</taxon>
        <taxon>Gammaproteobacteria</taxon>
        <taxon>Alteromonadales</taxon>
        <taxon>Ferrimonadaceae</taxon>
        <taxon>Ferrimonas</taxon>
    </lineage>
</organism>
<gene>
    <name evidence="1" type="ORF">GCM10023333_01550</name>
</gene>
<accession>A0ABP9E988</accession>
<dbReference type="InterPro" id="IPR021806">
    <property type="entry name" value="DUF3379"/>
</dbReference>
<proteinExistence type="predicted"/>
<sequence>MDELEFRRRLYAEPNSQDPQVQAAAKETAGREAFWQELKGLDQKIQQAARIPVPDDLADRLLLQQNLTVHQQHKRRHRWQLAAAASVAFTVGLSFAIYNTPHDDLGQHALAHMVHEEGFVATIDEQISLASLNTKLASMGTTLQQLPGEIFYANYCDFRGVRSLHVVMGSAQGRVTLFLIPKQGELTLPAQFASERYQGVGQDLPAMHLALVGTPEQELQPVLDDLSSGFQSL</sequence>
<dbReference type="EMBL" id="BAABJZ010000003">
    <property type="protein sequence ID" value="GAA4872473.1"/>
    <property type="molecule type" value="Genomic_DNA"/>
</dbReference>